<organism evidence="2 3">
    <name type="scientific">Cerrena zonata</name>
    <dbReference type="NCBI Taxonomy" id="2478898"/>
    <lineage>
        <taxon>Eukaryota</taxon>
        <taxon>Fungi</taxon>
        <taxon>Dikarya</taxon>
        <taxon>Basidiomycota</taxon>
        <taxon>Agaricomycotina</taxon>
        <taxon>Agaricomycetes</taxon>
        <taxon>Polyporales</taxon>
        <taxon>Cerrenaceae</taxon>
        <taxon>Cerrena</taxon>
    </lineage>
</organism>
<feature type="compositionally biased region" description="Basic and acidic residues" evidence="1">
    <location>
        <begin position="169"/>
        <end position="187"/>
    </location>
</feature>
<sequence length="385" mass="43983">MNPGNILSNKTVVRSSYILNDRDEATDELNVPYKGLDFTTDALRHSKVKLTWDEDDPERIQITRRTLSRKELEENDFKAYIASSSDSESEAESSNNKKKANRDKLRSLLLSGGDDALPEGWGDKGERDDDGMDMEITFTPGLSGAVESKDETTLEKYQRKMREKKKKRKEEIKEKEEEEKKPKKLNDEFFGGDSSEEEEEADDESDAGPSSKRKGKKQDSKKSTSKRVESTAEELALLAASDNPAGEVKHFNMKLSSRQRSSRGGTRRGRRRNSSRRTNFRKTFRLTFRTIDSRRFMRIIRLLLIPLILGSKRRRECPPFLENVRRGSSINIRKVENVPRPGKVKQTLRPVSRVWSRASRGRVLLLINLGLVKGESYDSLPIAIA</sequence>
<feature type="compositionally biased region" description="Basic and acidic residues" evidence="1">
    <location>
        <begin position="147"/>
        <end position="160"/>
    </location>
</feature>
<evidence type="ECO:0000313" key="3">
    <source>
        <dbReference type="Proteomes" id="UP001385951"/>
    </source>
</evidence>
<proteinExistence type="predicted"/>
<comment type="caution">
    <text evidence="2">The sequence shown here is derived from an EMBL/GenBank/DDBJ whole genome shotgun (WGS) entry which is preliminary data.</text>
</comment>
<accession>A0AAW0GSF5</accession>
<gene>
    <name evidence="2" type="ORF">QCA50_001927</name>
</gene>
<keyword evidence="3" id="KW-1185">Reference proteome</keyword>
<feature type="compositionally biased region" description="Basic residues" evidence="1">
    <location>
        <begin position="265"/>
        <end position="278"/>
    </location>
</feature>
<evidence type="ECO:0000313" key="2">
    <source>
        <dbReference type="EMBL" id="KAK7694739.1"/>
    </source>
</evidence>
<dbReference type="GO" id="GO:0006364">
    <property type="term" value="P:rRNA processing"/>
    <property type="evidence" value="ECO:0007669"/>
    <property type="project" value="InterPro"/>
</dbReference>
<dbReference type="Proteomes" id="UP001385951">
    <property type="component" value="Unassembled WGS sequence"/>
</dbReference>
<dbReference type="EMBL" id="JASBNA010000002">
    <property type="protein sequence ID" value="KAK7694739.1"/>
    <property type="molecule type" value="Genomic_DNA"/>
</dbReference>
<dbReference type="GO" id="GO:0003723">
    <property type="term" value="F:RNA binding"/>
    <property type="evidence" value="ECO:0007669"/>
    <property type="project" value="TreeGrafter"/>
</dbReference>
<reference evidence="2 3" key="1">
    <citation type="submission" date="2022-09" db="EMBL/GenBank/DDBJ databases">
        <authorList>
            <person name="Palmer J.M."/>
        </authorList>
    </citation>
    <scope>NUCLEOTIDE SEQUENCE [LARGE SCALE GENOMIC DNA]</scope>
    <source>
        <strain evidence="2 3">DSM 7382</strain>
    </source>
</reference>
<dbReference type="PANTHER" id="PTHR12202">
    <property type="entry name" value="ESF1 HOMOLOG"/>
    <property type="match status" value="1"/>
</dbReference>
<feature type="region of interest" description="Disordered" evidence="1">
    <location>
        <begin position="81"/>
        <end position="278"/>
    </location>
</feature>
<evidence type="ECO:0008006" key="4">
    <source>
        <dbReference type="Google" id="ProtNLM"/>
    </source>
</evidence>
<feature type="compositionally biased region" description="Basic and acidic residues" evidence="1">
    <location>
        <begin position="217"/>
        <end position="230"/>
    </location>
</feature>
<dbReference type="AlphaFoldDB" id="A0AAW0GSF5"/>
<dbReference type="InterPro" id="IPR039754">
    <property type="entry name" value="Esf1"/>
</dbReference>
<dbReference type="PANTHER" id="PTHR12202:SF0">
    <property type="entry name" value="ESF1 HOMOLOG"/>
    <property type="match status" value="1"/>
</dbReference>
<protein>
    <recommendedName>
        <fullName evidence="4">NUC153 domain-containing protein</fullName>
    </recommendedName>
</protein>
<evidence type="ECO:0000256" key="1">
    <source>
        <dbReference type="SAM" id="MobiDB-lite"/>
    </source>
</evidence>
<feature type="compositionally biased region" description="Acidic residues" evidence="1">
    <location>
        <begin position="194"/>
        <end position="206"/>
    </location>
</feature>
<name>A0AAW0GSF5_9APHY</name>